<proteinExistence type="predicted"/>
<accession>A0A2P2KSY2</accession>
<protein>
    <submittedName>
        <fullName evidence="1">Uncharacterized protein</fullName>
    </submittedName>
</protein>
<evidence type="ECO:0000313" key="1">
    <source>
        <dbReference type="EMBL" id="MBX08840.1"/>
    </source>
</evidence>
<reference evidence="1" key="1">
    <citation type="submission" date="2018-02" db="EMBL/GenBank/DDBJ databases">
        <title>Rhizophora mucronata_Transcriptome.</title>
        <authorList>
            <person name="Meera S.P."/>
            <person name="Sreeshan A."/>
            <person name="Augustine A."/>
        </authorList>
    </citation>
    <scope>NUCLEOTIDE SEQUENCE</scope>
    <source>
        <tissue evidence="1">Leaf</tissue>
    </source>
</reference>
<dbReference type="AlphaFoldDB" id="A0A2P2KSY2"/>
<dbReference type="EMBL" id="GGEC01028356">
    <property type="protein sequence ID" value="MBX08840.1"/>
    <property type="molecule type" value="Transcribed_RNA"/>
</dbReference>
<name>A0A2P2KSY2_RHIMU</name>
<organism evidence="1">
    <name type="scientific">Rhizophora mucronata</name>
    <name type="common">Asiatic mangrove</name>
    <dbReference type="NCBI Taxonomy" id="61149"/>
    <lineage>
        <taxon>Eukaryota</taxon>
        <taxon>Viridiplantae</taxon>
        <taxon>Streptophyta</taxon>
        <taxon>Embryophyta</taxon>
        <taxon>Tracheophyta</taxon>
        <taxon>Spermatophyta</taxon>
        <taxon>Magnoliopsida</taxon>
        <taxon>eudicotyledons</taxon>
        <taxon>Gunneridae</taxon>
        <taxon>Pentapetalae</taxon>
        <taxon>rosids</taxon>
        <taxon>fabids</taxon>
        <taxon>Malpighiales</taxon>
        <taxon>Rhizophoraceae</taxon>
        <taxon>Rhizophora</taxon>
    </lineage>
</organism>
<dbReference type="EMBL" id="GGEC01028358">
    <property type="protein sequence ID" value="MBX08842.1"/>
    <property type="molecule type" value="Transcribed_RNA"/>
</dbReference>
<sequence>MGTIYSASLTCLLLSKLCFKDENIFFFRPLSCYS</sequence>